<keyword evidence="2" id="KW-1185">Reference proteome</keyword>
<reference evidence="1 2" key="1">
    <citation type="submission" date="2022-07" db="EMBL/GenBank/DDBJ databases">
        <title>Methylomonas rivi sp. nov., Methylomonas rosea sp. nov., Methylomonas aureus sp. nov. and Methylomonas subterranea sp. nov., four novel methanotrophs isolated from a freshwater creek and the deep terrestrial subsurface.</title>
        <authorList>
            <person name="Abin C."/>
            <person name="Sankaranarayanan K."/>
            <person name="Garner C."/>
            <person name="Sindelar R."/>
            <person name="Kotary K."/>
            <person name="Garner R."/>
            <person name="Barclay S."/>
            <person name="Lawson P."/>
            <person name="Krumholz L."/>
        </authorList>
    </citation>
    <scope>NUCLEOTIDE SEQUENCE [LARGE SCALE GENOMIC DNA]</scope>
    <source>
        <strain evidence="1 2">WSC-6</strain>
    </source>
</reference>
<sequence>MTICLSNPHNRGLRNIINVAQAAVLTHTNLTLKSHRLGARAPAQTHFSAYCPSSPLKNHSKYNNFLNDAHYAAKILVNAELRNRASRRIFINLKNTDALDRLEIRQNES</sequence>
<dbReference type="EMBL" id="JANIBK010000056">
    <property type="protein sequence ID" value="MCQ8129116.1"/>
    <property type="molecule type" value="Genomic_DNA"/>
</dbReference>
<name>A0ABT1U666_9GAMM</name>
<proteinExistence type="predicted"/>
<comment type="caution">
    <text evidence="1">The sequence shown here is derived from an EMBL/GenBank/DDBJ whole genome shotgun (WGS) entry which is preliminary data.</text>
</comment>
<dbReference type="Proteomes" id="UP001524586">
    <property type="component" value="Unassembled WGS sequence"/>
</dbReference>
<organism evidence="1 2">
    <name type="scientific">Methylomonas rivi</name>
    <dbReference type="NCBI Taxonomy" id="2952226"/>
    <lineage>
        <taxon>Bacteria</taxon>
        <taxon>Pseudomonadati</taxon>
        <taxon>Pseudomonadota</taxon>
        <taxon>Gammaproteobacteria</taxon>
        <taxon>Methylococcales</taxon>
        <taxon>Methylococcaceae</taxon>
        <taxon>Methylomonas</taxon>
    </lineage>
</organism>
<evidence type="ECO:0000313" key="2">
    <source>
        <dbReference type="Proteomes" id="UP001524586"/>
    </source>
</evidence>
<dbReference type="RefSeq" id="WP_256615542.1">
    <property type="nucleotide sequence ID" value="NZ_JANIBK010000056.1"/>
</dbReference>
<gene>
    <name evidence="1" type="ORF">NP596_11690</name>
</gene>
<evidence type="ECO:0000313" key="1">
    <source>
        <dbReference type="EMBL" id="MCQ8129116.1"/>
    </source>
</evidence>
<accession>A0ABT1U666</accession>
<protein>
    <submittedName>
        <fullName evidence="1">Uncharacterized protein</fullName>
    </submittedName>
</protein>